<comment type="similarity">
    <text evidence="2">Belongs to the WD repeat MET30/SCONB/SCON-2 family.</text>
</comment>
<feature type="repeat" description="WD" evidence="9">
    <location>
        <begin position="561"/>
        <end position="600"/>
    </location>
</feature>
<evidence type="ECO:0000259" key="11">
    <source>
        <dbReference type="PROSITE" id="PS50181"/>
    </source>
</evidence>
<dbReference type="PROSITE" id="PS50082">
    <property type="entry name" value="WD_REPEATS_2"/>
    <property type="match status" value="4"/>
</dbReference>
<dbReference type="PROSITE" id="PS50181">
    <property type="entry name" value="FBOX"/>
    <property type="match status" value="1"/>
</dbReference>
<dbReference type="RefSeq" id="XP_008710891.1">
    <property type="nucleotide sequence ID" value="XM_008712669.1"/>
</dbReference>
<keyword evidence="13" id="KW-1185">Reference proteome</keyword>
<evidence type="ECO:0000313" key="13">
    <source>
        <dbReference type="Proteomes" id="UP000030752"/>
    </source>
</evidence>
<dbReference type="SMART" id="SM00256">
    <property type="entry name" value="FBOX"/>
    <property type="match status" value="1"/>
</dbReference>
<comment type="subunit">
    <text evidence="3">Component of the SCF(sconB) E3 ubiquitin ligase complex.</text>
</comment>
<dbReference type="eggNOG" id="KOG0281">
    <property type="taxonomic scope" value="Eukaryota"/>
</dbReference>
<evidence type="ECO:0000256" key="9">
    <source>
        <dbReference type="PROSITE-ProRule" id="PRU00221"/>
    </source>
</evidence>
<reference evidence="12 13" key="1">
    <citation type="submission" date="2013-03" db="EMBL/GenBank/DDBJ databases">
        <title>The Genome Sequence of Phialophora europaea CBS 101466.</title>
        <authorList>
            <consortium name="The Broad Institute Genomics Platform"/>
            <person name="Cuomo C."/>
            <person name="de Hoog S."/>
            <person name="Gorbushina A."/>
            <person name="Walker B."/>
            <person name="Young S.K."/>
            <person name="Zeng Q."/>
            <person name="Gargeya S."/>
            <person name="Fitzgerald M."/>
            <person name="Haas B."/>
            <person name="Abouelleil A."/>
            <person name="Allen A.W."/>
            <person name="Alvarado L."/>
            <person name="Arachchi H.M."/>
            <person name="Berlin A.M."/>
            <person name="Chapman S.B."/>
            <person name="Gainer-Dewar J."/>
            <person name="Goldberg J."/>
            <person name="Griggs A."/>
            <person name="Gujja S."/>
            <person name="Hansen M."/>
            <person name="Howarth C."/>
            <person name="Imamovic A."/>
            <person name="Ireland A."/>
            <person name="Larimer J."/>
            <person name="McCowan C."/>
            <person name="Murphy C."/>
            <person name="Pearson M."/>
            <person name="Poon T.W."/>
            <person name="Priest M."/>
            <person name="Roberts A."/>
            <person name="Saif S."/>
            <person name="Shea T."/>
            <person name="Sisk P."/>
            <person name="Sykes S."/>
            <person name="Wortman J."/>
            <person name="Nusbaum C."/>
            <person name="Birren B."/>
        </authorList>
    </citation>
    <scope>NUCLEOTIDE SEQUENCE [LARGE SCALE GENOMIC DNA]</scope>
    <source>
        <strain evidence="12 13">CBS 101466</strain>
    </source>
</reference>
<evidence type="ECO:0000313" key="12">
    <source>
        <dbReference type="EMBL" id="ETN46179.1"/>
    </source>
</evidence>
<dbReference type="HOGENOM" id="CLU_000288_103_4_1"/>
<feature type="region of interest" description="Disordered" evidence="10">
    <location>
        <begin position="1"/>
        <end position="21"/>
    </location>
</feature>
<dbReference type="PANTHER" id="PTHR22847:SF745">
    <property type="entry name" value="F-BOX_WD REPEAT-CONTAINING PROTEIN 7"/>
    <property type="match status" value="1"/>
</dbReference>
<evidence type="ECO:0000256" key="4">
    <source>
        <dbReference type="ARBA" id="ARBA00015819"/>
    </source>
</evidence>
<dbReference type="PROSITE" id="PS00678">
    <property type="entry name" value="WD_REPEATS_1"/>
    <property type="match status" value="1"/>
</dbReference>
<dbReference type="InterPro" id="IPR019775">
    <property type="entry name" value="WD40_repeat_CS"/>
</dbReference>
<evidence type="ECO:0000256" key="5">
    <source>
        <dbReference type="ARBA" id="ARBA00022574"/>
    </source>
</evidence>
<evidence type="ECO:0000256" key="6">
    <source>
        <dbReference type="ARBA" id="ARBA00022737"/>
    </source>
</evidence>
<protein>
    <recommendedName>
        <fullName evidence="4">Probable E3 ubiquitin ligase complex SCF subunit sconB</fullName>
    </recommendedName>
    <alternativeName>
        <fullName evidence="8">Sulfur controller B</fullName>
    </alternativeName>
    <alternativeName>
        <fullName evidence="7">Sulfur metabolite repression control protein B</fullName>
    </alternativeName>
</protein>
<dbReference type="STRING" id="1220924.W2SE37"/>
<dbReference type="InterPro" id="IPR015943">
    <property type="entry name" value="WD40/YVTN_repeat-like_dom_sf"/>
</dbReference>
<dbReference type="InterPro" id="IPR001680">
    <property type="entry name" value="WD40_rpt"/>
</dbReference>
<keyword evidence="5 9" id="KW-0853">WD repeat</keyword>
<feature type="repeat" description="WD" evidence="9">
    <location>
        <begin position="399"/>
        <end position="438"/>
    </location>
</feature>
<name>W2SE37_CYPE1</name>
<dbReference type="PANTHER" id="PTHR22847">
    <property type="entry name" value="WD40 REPEAT PROTEIN"/>
    <property type="match status" value="1"/>
</dbReference>
<dbReference type="GeneID" id="19967702"/>
<dbReference type="Gene3D" id="1.20.1280.50">
    <property type="match status" value="1"/>
</dbReference>
<dbReference type="PROSITE" id="PS50294">
    <property type="entry name" value="WD_REPEATS_REGION"/>
    <property type="match status" value="3"/>
</dbReference>
<dbReference type="InterPro" id="IPR001810">
    <property type="entry name" value="F-box_dom"/>
</dbReference>
<dbReference type="PRINTS" id="PR00320">
    <property type="entry name" value="GPROTEINBRPT"/>
</dbReference>
<feature type="region of interest" description="Disordered" evidence="10">
    <location>
        <begin position="172"/>
        <end position="197"/>
    </location>
</feature>
<evidence type="ECO:0000256" key="2">
    <source>
        <dbReference type="ARBA" id="ARBA00007968"/>
    </source>
</evidence>
<dbReference type="Proteomes" id="UP000030752">
    <property type="component" value="Unassembled WGS sequence"/>
</dbReference>
<keyword evidence="6" id="KW-0677">Repeat</keyword>
<evidence type="ECO:0000256" key="3">
    <source>
        <dbReference type="ARBA" id="ARBA00011725"/>
    </source>
</evidence>
<dbReference type="OrthoDB" id="19711at2759"/>
<dbReference type="EMBL" id="KB822711">
    <property type="protein sequence ID" value="ETN46179.1"/>
    <property type="molecule type" value="Genomic_DNA"/>
</dbReference>
<dbReference type="SUPFAM" id="SSF50978">
    <property type="entry name" value="WD40 repeat-like"/>
    <property type="match status" value="1"/>
</dbReference>
<comment type="function">
    <text evidence="1">Component of the SCF(sconB) E3 ubiquitin ligase complex involved in the regulation of sulfur metabolite repression, probably by mediating the inactivation or degradation of the metR transcription factor.</text>
</comment>
<dbReference type="InterPro" id="IPR020472">
    <property type="entry name" value="WD40_PAC1"/>
</dbReference>
<dbReference type="Pfam" id="PF00400">
    <property type="entry name" value="WD40"/>
    <property type="match status" value="6"/>
</dbReference>
<dbReference type="Pfam" id="PF12937">
    <property type="entry name" value="F-box-like"/>
    <property type="match status" value="1"/>
</dbReference>
<dbReference type="Gene3D" id="2.130.10.10">
    <property type="entry name" value="YVTN repeat-like/Quinoprotein amine dehydrogenase"/>
    <property type="match status" value="2"/>
</dbReference>
<accession>W2SE37</accession>
<sequence length="735" mass="82098">MAATADIESSQGLAPSRRASLRFHQRPRTACGDLEAFTAPTLPRSKTSRWSLGPATMNRDVHDWISFIRSQEHEECAIISPTDAQHEQTRSTYSRSASFAGLTAPAHQRRASQLGQSFKQGLSELRSLGRRMSLTIRGKNARHKEDRVEHRRPSTLAPFKSDEKMMDITEAVTSRPSTRGWHVRQPSSRRRPSLPMLNSATFHQLTTLESPLEQTMPPRSRGQPVLSDLVYGGAGARASAAAQNERLNASRATPLPPYSPPHKEVIRDSESGIGIGLDEVDSRRSSASVQPHPVAQDPAAVLATELMESVLSYLDLESLHQATLVSQRWRQLCQSQAVWRDVFVRDFAPKQPMPYWEGQVRHIPGMGKNKPGQDYHLLYKVRTQIDKRWDSGQAAAIYLNGHKDSVYCVQFDEDKIITGSRDNTIRVWDAHTYRCIRKLGPPNNHRERHRQDRPPVEPSGVVPFFQADISSPDPVGPALDAWHQASVLCLQYDEQILVSGSSDFTCLVWSIKDNYRPLFRLSGHTAGVLDVCIDRRFIITCSKDTSIKIWDRTTGRLLKTLVGHRGPVNAVQVRGNLLASASGDGMSKLWRLEDGQCIKEFQSKDRGLACVEFSEDGRTIFAGGNDKVIYEYDTVTGHRLRELKGHSDLVRSLHLDSANSRLVSGSYDSSIKVWDAKKGESAEDGGLKINFEGWSSSWMLAAKSNYRKIVCTSQDGRVVIVDFGYGIEGIELVEA</sequence>
<gene>
    <name evidence="12" type="ORF">HMPREF1541_00363</name>
</gene>
<dbReference type="AlphaFoldDB" id="W2SE37"/>
<feature type="region of interest" description="Disordered" evidence="10">
    <location>
        <begin position="98"/>
        <end position="117"/>
    </location>
</feature>
<dbReference type="CDD" id="cd00200">
    <property type="entry name" value="WD40"/>
    <property type="match status" value="1"/>
</dbReference>
<evidence type="ECO:0000256" key="1">
    <source>
        <dbReference type="ARBA" id="ARBA00002730"/>
    </source>
</evidence>
<dbReference type="VEuPathDB" id="FungiDB:HMPREF1541_00363"/>
<evidence type="ECO:0000256" key="10">
    <source>
        <dbReference type="SAM" id="MobiDB-lite"/>
    </source>
</evidence>
<dbReference type="InterPro" id="IPR036322">
    <property type="entry name" value="WD40_repeat_dom_sf"/>
</dbReference>
<dbReference type="SUPFAM" id="SSF81383">
    <property type="entry name" value="F-box domain"/>
    <property type="match status" value="1"/>
</dbReference>
<feature type="domain" description="F-box" evidence="11">
    <location>
        <begin position="296"/>
        <end position="342"/>
    </location>
</feature>
<proteinExistence type="inferred from homology"/>
<feature type="repeat" description="WD" evidence="9">
    <location>
        <begin position="521"/>
        <end position="560"/>
    </location>
</feature>
<evidence type="ECO:0000256" key="8">
    <source>
        <dbReference type="ARBA" id="ARBA00032113"/>
    </source>
</evidence>
<organism evidence="12 13">
    <name type="scientific">Cyphellophora europaea (strain CBS 101466)</name>
    <name type="common">Phialophora europaea</name>
    <dbReference type="NCBI Taxonomy" id="1220924"/>
    <lineage>
        <taxon>Eukaryota</taxon>
        <taxon>Fungi</taxon>
        <taxon>Dikarya</taxon>
        <taxon>Ascomycota</taxon>
        <taxon>Pezizomycotina</taxon>
        <taxon>Eurotiomycetes</taxon>
        <taxon>Chaetothyriomycetidae</taxon>
        <taxon>Chaetothyriales</taxon>
        <taxon>Cyphellophoraceae</taxon>
        <taxon>Cyphellophora</taxon>
    </lineage>
</organism>
<evidence type="ECO:0000256" key="7">
    <source>
        <dbReference type="ARBA" id="ARBA00030034"/>
    </source>
</evidence>
<dbReference type="InParanoid" id="W2SE37"/>
<dbReference type="SMART" id="SM00320">
    <property type="entry name" value="WD40"/>
    <property type="match status" value="6"/>
</dbReference>
<dbReference type="InterPro" id="IPR036047">
    <property type="entry name" value="F-box-like_dom_sf"/>
</dbReference>
<feature type="repeat" description="WD" evidence="9">
    <location>
        <begin position="643"/>
        <end position="684"/>
    </location>
</feature>